<evidence type="ECO:0000256" key="1">
    <source>
        <dbReference type="SAM" id="MobiDB-lite"/>
    </source>
</evidence>
<organism evidence="3 4">
    <name type="scientific">Bodo saltans</name>
    <name type="common">Flagellated protozoan</name>
    <dbReference type="NCBI Taxonomy" id="75058"/>
    <lineage>
        <taxon>Eukaryota</taxon>
        <taxon>Discoba</taxon>
        <taxon>Euglenozoa</taxon>
        <taxon>Kinetoplastea</taxon>
        <taxon>Metakinetoplastina</taxon>
        <taxon>Eubodonida</taxon>
        <taxon>Bodonidae</taxon>
        <taxon>Bodo</taxon>
    </lineage>
</organism>
<accession>A0A0S4IXF5</accession>
<feature type="region of interest" description="Disordered" evidence="1">
    <location>
        <begin position="712"/>
        <end position="731"/>
    </location>
</feature>
<dbReference type="OMA" id="MMDFRDV"/>
<evidence type="ECO:0000313" key="4">
    <source>
        <dbReference type="Proteomes" id="UP000051952"/>
    </source>
</evidence>
<dbReference type="VEuPathDB" id="TriTrypDB:BSAL_05330"/>
<protein>
    <submittedName>
        <fullName evidence="3">Transmembrane protein, putative</fullName>
    </submittedName>
</protein>
<proteinExistence type="predicted"/>
<name>A0A0S4IXF5_BODSA</name>
<dbReference type="Proteomes" id="UP000051952">
    <property type="component" value="Unassembled WGS sequence"/>
</dbReference>
<feature type="compositionally biased region" description="Polar residues" evidence="1">
    <location>
        <begin position="721"/>
        <end position="731"/>
    </location>
</feature>
<keyword evidence="4" id="KW-1185">Reference proteome</keyword>
<keyword evidence="2 3" id="KW-0812">Transmembrane</keyword>
<gene>
    <name evidence="3" type="ORF">BSAL_05330</name>
</gene>
<keyword evidence="2" id="KW-0472">Membrane</keyword>
<dbReference type="AlphaFoldDB" id="A0A0S4IXF5"/>
<evidence type="ECO:0000256" key="2">
    <source>
        <dbReference type="SAM" id="Phobius"/>
    </source>
</evidence>
<sequence length="966" mass="107179">MSMPIDQRIRMYEEKFARVSFPLRASHYDTKLVLDLLLHKNHFLDICKLAFGPLNTSGGAPSGPSSSGFASSPTTQTGQSTLDGGIYWMDHANYAPESKQAQTIFAFLAPGGALHTILEQLSVPTSTFHSSLKKQWKDQVLGANNGKKQQNGNDGLDFDTSRRFDFPLSCLSGFSRQIVAESRDTDLTSLGRHRVPPIMLIPFWQPPVVTREEATTRQPQNSLPCTALGYFLLRLMHFVFHRCVNDGRSILADPSVASAQWKRTLDNWTSWLLADPSEKASREFPVTLKLLLAYHDYYLRHSPAHVSKLLVCRSLEDAGWDVGGVVLQMLFHGPASMWLRRAPTVRNEAQRQPITDNGTLACLTVWIEYLTAIAGSIHASAQQNPSVHQAVSTFLPNIVTSPTTPGGLGGASDSSTAAYDIQRSYQTIYRYSLEAIRYATMSYSRVARHRSIHYENLFALWLSTLRPMVSGTPQGGGATAVDSMGPSPWVMRGVMVAASTSASREGAIWQRYEALTYAFGDVVGLVANSACVDAMSEASASHFLEALNVFCDESVSRVLVETSKHLRLAAESSSRGQNGGGAGGVQSNAVVEMLRSQFVLNWERSDGVALVPDIRGPEIRMQVARAIMAIWRRAEPSFQVNSSSLGGKMMAPKVASLLLRCADTLQMIVPEAKQEVEKLRQEYLMDASRFDHHHHHSTSDDTSNRQQHIPAAYSKQRHDTGVSTSKSEASTGMLSLEERQRFMDGRIASCRTADFTARLTFPTQYHNPQQARKDPILRSDEFPPLVSLSMFVDDAAELVQTILNWKRVPRCHNGHPMWLVDDIGRRCSQHHDQEALWECHTCQVSFCVSHCRQIVPVDPANKLSVLRPITPADAQRYSCSQCRAVFPSFTHIRGYTNEQASPASSGESASSIAPISEAMSLYCGQCASRPFQSFTTRRIAAYSTIWLIVVACGIAWWIWRLLLSRE</sequence>
<dbReference type="EMBL" id="CYKH01000781">
    <property type="protein sequence ID" value="CUG38318.1"/>
    <property type="molecule type" value="Genomic_DNA"/>
</dbReference>
<dbReference type="OrthoDB" id="276726at2759"/>
<evidence type="ECO:0000313" key="3">
    <source>
        <dbReference type="EMBL" id="CUG38318.1"/>
    </source>
</evidence>
<keyword evidence="2" id="KW-1133">Transmembrane helix</keyword>
<feature type="transmembrane region" description="Helical" evidence="2">
    <location>
        <begin position="939"/>
        <end position="959"/>
    </location>
</feature>
<reference evidence="4" key="1">
    <citation type="submission" date="2015-09" db="EMBL/GenBank/DDBJ databases">
        <authorList>
            <consortium name="Pathogen Informatics"/>
        </authorList>
    </citation>
    <scope>NUCLEOTIDE SEQUENCE [LARGE SCALE GENOMIC DNA]</scope>
    <source>
        <strain evidence="4">Lake Konstanz</strain>
    </source>
</reference>